<reference evidence="1" key="1">
    <citation type="submission" date="2023-06" db="EMBL/GenBank/DDBJ databases">
        <authorList>
            <person name="Delattre M."/>
        </authorList>
    </citation>
    <scope>NUCLEOTIDE SEQUENCE</scope>
    <source>
        <strain evidence="1">AF72</strain>
    </source>
</reference>
<accession>A0AA36FP18</accession>
<dbReference type="Proteomes" id="UP001177023">
    <property type="component" value="Unassembled WGS sequence"/>
</dbReference>
<sequence>MHAVRLGIDPAIPRRRRRTRRALLVESFAALHIHTRPSSKSTRKFRPFQRLLPRIQPPPACSISFPTQAPRLRIDITTKIRLTDSRTRSQTFRPTQHRGVRVLCRPDQSARGLQQLLRPVLRRTPLFQVLRLRDQQECRRPCENLQQDFRCGIHTGLRKKGFTGCTVYDCFGAGQKVSQQTYDGISWRDAPGDRVRHVRNVPCRTPVARTALVSRRSPLAEANPLDTKGTRRCTRRTESLTNGTPSQIQAVDVSAHRATVNTLLLQTSDLFQINAAVGDSVYHTPDSLTCPSHWA</sequence>
<comment type="caution">
    <text evidence="1">The sequence shown here is derived from an EMBL/GenBank/DDBJ whole genome shotgun (WGS) entry which is preliminary data.</text>
</comment>
<keyword evidence="2" id="KW-1185">Reference proteome</keyword>
<feature type="non-terminal residue" evidence="1">
    <location>
        <position position="1"/>
    </location>
</feature>
<evidence type="ECO:0000313" key="1">
    <source>
        <dbReference type="EMBL" id="CAJ0557454.1"/>
    </source>
</evidence>
<dbReference type="EMBL" id="CATQJA010000012">
    <property type="protein sequence ID" value="CAJ0557454.1"/>
    <property type="molecule type" value="Genomic_DNA"/>
</dbReference>
<organism evidence="1 2">
    <name type="scientific">Mesorhabditis spiculigera</name>
    <dbReference type="NCBI Taxonomy" id="96644"/>
    <lineage>
        <taxon>Eukaryota</taxon>
        <taxon>Metazoa</taxon>
        <taxon>Ecdysozoa</taxon>
        <taxon>Nematoda</taxon>
        <taxon>Chromadorea</taxon>
        <taxon>Rhabditida</taxon>
        <taxon>Rhabditina</taxon>
        <taxon>Rhabditomorpha</taxon>
        <taxon>Rhabditoidea</taxon>
        <taxon>Rhabditidae</taxon>
        <taxon>Mesorhabditinae</taxon>
        <taxon>Mesorhabditis</taxon>
    </lineage>
</organism>
<gene>
    <name evidence="1" type="ORF">MSPICULIGERA_LOCUS212</name>
</gene>
<proteinExistence type="predicted"/>
<protein>
    <submittedName>
        <fullName evidence="1">Uncharacterized protein</fullName>
    </submittedName>
</protein>
<dbReference type="AlphaFoldDB" id="A0AA36FP18"/>
<name>A0AA36FP18_9BILA</name>
<evidence type="ECO:0000313" key="2">
    <source>
        <dbReference type="Proteomes" id="UP001177023"/>
    </source>
</evidence>